<organism evidence="4 5">
    <name type="scientific">Tropicimonas isoalkanivorans</name>
    <dbReference type="NCBI Taxonomy" id="441112"/>
    <lineage>
        <taxon>Bacteria</taxon>
        <taxon>Pseudomonadati</taxon>
        <taxon>Pseudomonadota</taxon>
        <taxon>Alphaproteobacteria</taxon>
        <taxon>Rhodobacterales</taxon>
        <taxon>Roseobacteraceae</taxon>
        <taxon>Tropicimonas</taxon>
    </lineage>
</organism>
<dbReference type="GO" id="GO:0003677">
    <property type="term" value="F:DNA binding"/>
    <property type="evidence" value="ECO:0007669"/>
    <property type="project" value="UniProtKB-UniRule"/>
</dbReference>
<dbReference type="RefSeq" id="WP_093362703.1">
    <property type="nucleotide sequence ID" value="NZ_FOLG01000018.1"/>
</dbReference>
<dbReference type="Proteomes" id="UP000198728">
    <property type="component" value="Unassembled WGS sequence"/>
</dbReference>
<dbReference type="InterPro" id="IPR050109">
    <property type="entry name" value="HTH-type_TetR-like_transc_reg"/>
</dbReference>
<evidence type="ECO:0000313" key="4">
    <source>
        <dbReference type="EMBL" id="SFD17628.1"/>
    </source>
</evidence>
<dbReference type="Pfam" id="PF17938">
    <property type="entry name" value="TetR_C_29"/>
    <property type="match status" value="1"/>
</dbReference>
<feature type="domain" description="HTH tetR-type" evidence="3">
    <location>
        <begin position="15"/>
        <end position="75"/>
    </location>
</feature>
<reference evidence="4 5" key="1">
    <citation type="submission" date="2016-10" db="EMBL/GenBank/DDBJ databases">
        <authorList>
            <person name="de Groot N.N."/>
        </authorList>
    </citation>
    <scope>NUCLEOTIDE SEQUENCE [LARGE SCALE GENOMIC DNA]</scope>
    <source>
        <strain evidence="4 5">DSM 19548</strain>
    </source>
</reference>
<dbReference type="InterPro" id="IPR036271">
    <property type="entry name" value="Tet_transcr_reg_TetR-rel_C_sf"/>
</dbReference>
<gene>
    <name evidence="4" type="ORF">SAMN04488094_11868</name>
</gene>
<dbReference type="SUPFAM" id="SSF48498">
    <property type="entry name" value="Tetracyclin repressor-like, C-terminal domain"/>
    <property type="match status" value="1"/>
</dbReference>
<dbReference type="Pfam" id="PF00440">
    <property type="entry name" value="TetR_N"/>
    <property type="match status" value="1"/>
</dbReference>
<evidence type="ECO:0000256" key="2">
    <source>
        <dbReference type="PROSITE-ProRule" id="PRU00335"/>
    </source>
</evidence>
<evidence type="ECO:0000259" key="3">
    <source>
        <dbReference type="PROSITE" id="PS50977"/>
    </source>
</evidence>
<protein>
    <submittedName>
        <fullName evidence="4">Transcriptional regulator, TetR family</fullName>
    </submittedName>
</protein>
<keyword evidence="1 2" id="KW-0238">DNA-binding</keyword>
<dbReference type="PANTHER" id="PTHR30328">
    <property type="entry name" value="TRANSCRIPTIONAL REPRESSOR"/>
    <property type="match status" value="1"/>
</dbReference>
<dbReference type="InterPro" id="IPR041474">
    <property type="entry name" value="NicS_C"/>
</dbReference>
<evidence type="ECO:0000256" key="1">
    <source>
        <dbReference type="ARBA" id="ARBA00023125"/>
    </source>
</evidence>
<dbReference type="InterPro" id="IPR009057">
    <property type="entry name" value="Homeodomain-like_sf"/>
</dbReference>
<sequence>MEKEARRTRWKQDPDSVKADILRAAVAEFSVKGLSGTRIDEIARRTATSKRMIYYYFGDKVGLYRAALESEYHRARHQEGEIDFSGLDAVEAMRRLVEFTFDFHRHHPEFVAMIAHENTQAAVHLAESEVIRRLNQGAVNQVGEIYADGVARGQFRPGLEPVRLHWMISALCFYNVSNRHTFSAGFGDTIHSDEGQETHRRFVVDLVMRAVMAQPEATSTAP</sequence>
<evidence type="ECO:0000313" key="5">
    <source>
        <dbReference type="Proteomes" id="UP000198728"/>
    </source>
</evidence>
<dbReference type="EMBL" id="FOLG01000018">
    <property type="protein sequence ID" value="SFD17628.1"/>
    <property type="molecule type" value="Genomic_DNA"/>
</dbReference>
<proteinExistence type="predicted"/>
<dbReference type="Gene3D" id="1.10.357.10">
    <property type="entry name" value="Tetracycline Repressor, domain 2"/>
    <property type="match status" value="1"/>
</dbReference>
<dbReference type="InterPro" id="IPR001647">
    <property type="entry name" value="HTH_TetR"/>
</dbReference>
<dbReference type="PROSITE" id="PS50977">
    <property type="entry name" value="HTH_TETR_2"/>
    <property type="match status" value="1"/>
</dbReference>
<dbReference type="AlphaFoldDB" id="A0A1I1QCS6"/>
<accession>A0A1I1QCS6</accession>
<dbReference type="SUPFAM" id="SSF46689">
    <property type="entry name" value="Homeodomain-like"/>
    <property type="match status" value="1"/>
</dbReference>
<dbReference type="OrthoDB" id="2356263at2"/>
<feature type="DNA-binding region" description="H-T-H motif" evidence="2">
    <location>
        <begin position="38"/>
        <end position="57"/>
    </location>
</feature>
<dbReference type="STRING" id="441112.SAMN04488094_11868"/>
<keyword evidence="5" id="KW-1185">Reference proteome</keyword>
<name>A0A1I1QCS6_9RHOB</name>
<dbReference type="PANTHER" id="PTHR30328:SF54">
    <property type="entry name" value="HTH-TYPE TRANSCRIPTIONAL REPRESSOR SCO4008"/>
    <property type="match status" value="1"/>
</dbReference>